<gene>
    <name evidence="1" type="ORF">MCHLO_04545</name>
</gene>
<dbReference type="EMBL" id="DF843108">
    <property type="protein sequence ID" value="GAT47061.1"/>
    <property type="molecule type" value="Genomic_DNA"/>
</dbReference>
<name>A0ABQ0L7G7_MYCCL</name>
<organism evidence="1 2">
    <name type="scientific">Mycena chlorophos</name>
    <name type="common">Agaric fungus</name>
    <name type="synonym">Agaricus chlorophos</name>
    <dbReference type="NCBI Taxonomy" id="658473"/>
    <lineage>
        <taxon>Eukaryota</taxon>
        <taxon>Fungi</taxon>
        <taxon>Dikarya</taxon>
        <taxon>Basidiomycota</taxon>
        <taxon>Agaricomycotina</taxon>
        <taxon>Agaricomycetes</taxon>
        <taxon>Agaricomycetidae</taxon>
        <taxon>Agaricales</taxon>
        <taxon>Marasmiineae</taxon>
        <taxon>Mycenaceae</taxon>
        <taxon>Mycena</taxon>
    </lineage>
</organism>
<evidence type="ECO:0000313" key="1">
    <source>
        <dbReference type="EMBL" id="GAT47061.1"/>
    </source>
</evidence>
<evidence type="ECO:0000313" key="2">
    <source>
        <dbReference type="Proteomes" id="UP000815677"/>
    </source>
</evidence>
<keyword evidence="2" id="KW-1185">Reference proteome</keyword>
<dbReference type="Proteomes" id="UP000815677">
    <property type="component" value="Unassembled WGS sequence"/>
</dbReference>
<protein>
    <submittedName>
        <fullName evidence="1">Uncharacterized protein</fullName>
    </submittedName>
</protein>
<sequence length="297" mass="33801">MDVDTETPTHSENRVPGIPYAVFFFKPNLTHVEIPRPAIGTNANPVNLKDYRFYPAMDAEIIITGVCEWVATTETKTYFGLVCAEQGPKAEQEAFKKMAKDLYDIIDVWQEDPKVPYEHRWAWPEGGRRQAMVIIDVGAEVLQVELTSERSPCKLTRQEFREYDSLNMGWVPEHGNTPSTVISPDAVLRCKAKLGVAHGEGNEIQRWIMRACHIARCYKRRSSWAALVQQAHGNGIRPQREIIDLTEVDASRPSRRRMRRQRQVIDLTGDEESTANTQAVISEAAQMAERDDEEMST</sequence>
<reference evidence="1" key="1">
    <citation type="submission" date="2014-09" db="EMBL/GenBank/DDBJ databases">
        <title>Genome sequence of the luminous mushroom Mycena chlorophos for searching fungal bioluminescence genes.</title>
        <authorList>
            <person name="Tanaka Y."/>
            <person name="Kasuga D."/>
            <person name="Oba Y."/>
            <person name="Hase S."/>
            <person name="Sato K."/>
            <person name="Oba Y."/>
            <person name="Sakakibara Y."/>
        </authorList>
    </citation>
    <scope>NUCLEOTIDE SEQUENCE</scope>
</reference>
<proteinExistence type="predicted"/>
<accession>A0ABQ0L7G7</accession>